<accession>A0ABX0FE03</accession>
<dbReference type="Gene3D" id="1.25.40.10">
    <property type="entry name" value="Tetratricopeptide repeat domain"/>
    <property type="match status" value="2"/>
</dbReference>
<proteinExistence type="predicted"/>
<evidence type="ECO:0008006" key="3">
    <source>
        <dbReference type="Google" id="ProtNLM"/>
    </source>
</evidence>
<dbReference type="SMART" id="SM00028">
    <property type="entry name" value="TPR"/>
    <property type="match status" value="3"/>
</dbReference>
<dbReference type="InterPro" id="IPR011990">
    <property type="entry name" value="TPR-like_helical_dom_sf"/>
</dbReference>
<dbReference type="Proteomes" id="UP000666369">
    <property type="component" value="Unassembled WGS sequence"/>
</dbReference>
<reference evidence="2" key="1">
    <citation type="submission" date="2023-07" db="EMBL/GenBank/DDBJ databases">
        <title>Duganella aceri sp. nov., isolated from tree sap.</title>
        <authorList>
            <person name="Kim I.S."/>
        </authorList>
    </citation>
    <scope>NUCLEOTIDE SEQUENCE [LARGE SCALE GENOMIC DNA]</scope>
    <source>
        <strain evidence="2">SAP-35</strain>
    </source>
</reference>
<dbReference type="EMBL" id="JAADJT010000001">
    <property type="protein sequence ID" value="NGZ82767.1"/>
    <property type="molecule type" value="Genomic_DNA"/>
</dbReference>
<dbReference type="PANTHER" id="PTHR45588">
    <property type="entry name" value="TPR DOMAIN-CONTAINING PROTEIN"/>
    <property type="match status" value="1"/>
</dbReference>
<evidence type="ECO:0000313" key="1">
    <source>
        <dbReference type="EMBL" id="NGZ82767.1"/>
    </source>
</evidence>
<keyword evidence="2" id="KW-1185">Reference proteome</keyword>
<dbReference type="InterPro" id="IPR019734">
    <property type="entry name" value="TPR_rpt"/>
</dbReference>
<gene>
    <name evidence="1" type="ORF">GW587_00630</name>
</gene>
<comment type="caution">
    <text evidence="1">The sequence shown here is derived from an EMBL/GenBank/DDBJ whole genome shotgun (WGS) entry which is preliminary data.</text>
</comment>
<evidence type="ECO:0000313" key="2">
    <source>
        <dbReference type="Proteomes" id="UP000666369"/>
    </source>
</evidence>
<dbReference type="SUPFAM" id="SSF48452">
    <property type="entry name" value="TPR-like"/>
    <property type="match status" value="1"/>
</dbReference>
<organism evidence="1 2">
    <name type="scientific">Duganella aceris</name>
    <dbReference type="NCBI Taxonomy" id="2703883"/>
    <lineage>
        <taxon>Bacteria</taxon>
        <taxon>Pseudomonadati</taxon>
        <taxon>Pseudomonadota</taxon>
        <taxon>Betaproteobacteria</taxon>
        <taxon>Burkholderiales</taxon>
        <taxon>Oxalobacteraceae</taxon>
        <taxon>Telluria group</taxon>
        <taxon>Duganella</taxon>
    </lineage>
</organism>
<name>A0ABX0FE03_9BURK</name>
<protein>
    <recommendedName>
        <fullName evidence="3">Tetratricopeptide repeat protein</fullName>
    </recommendedName>
</protein>
<sequence>MLDGAAVCSAAQTGRPPLLALLVQTQAETKPFQPAQQTPAPAADGTPPLYPDLGKLHVPVTTGNRKAQAYFDQGMRLTFGFNHAEAARAFRAAQQLDPNCAMCWWGEALVLGPNINAPMFPAAVAPAAAAAARASSLAARATPAEQALIRAVARRYAAEPPQDRAPLDQAYADAMADAARAFPANDTIQVLFAEALMDLSPWDYWQAGGARAKGRTAEMVAALESVLKRNPDHPGASHYYIHAVEASTQPERALPYARRLAAQIPGAGHIVHMPSHIYYRVGQYKDALQSNLDAIAIDEKYFRGAASDPVYKGAYYPHNIHFVMVSALMGGDGRTALGAAAKLDQSLPAELLKDFAVMQPVKAAPYFSHVQFSSPETLLALPDPGDDFALVKAMWHYARAVGHARNGDVAAGRREVKAIEEIEDGGALKPIADANVPAQQIAQTARAVANGRLAEAAGDLPAAIVAYRQAVEIQDGLPYTEPPYWYYPVRQSLGAALIRAGRRDEAEQVLRASLARTPSNGWALSGLMEVYRLRGDKAALEAARKRFATTWLGEPGGPALSRL</sequence>
<dbReference type="PANTHER" id="PTHR45588:SF1">
    <property type="entry name" value="WW DOMAIN-CONTAINING PROTEIN"/>
    <property type="match status" value="1"/>
</dbReference>